<protein>
    <submittedName>
        <fullName evidence="2">Uncharacterized protein LOC108565690</fullName>
    </submittedName>
</protein>
<dbReference type="RefSeq" id="XP_017780761.1">
    <property type="nucleotide sequence ID" value="XM_017925272.1"/>
</dbReference>
<gene>
    <name evidence="2" type="primary">LOC108565690</name>
</gene>
<proteinExistence type="predicted"/>
<accession>A0ABM1N1R1</accession>
<evidence type="ECO:0000313" key="2">
    <source>
        <dbReference type="RefSeq" id="XP_017780761.1"/>
    </source>
</evidence>
<dbReference type="PANTHER" id="PTHR37159:SF1">
    <property type="entry name" value="GH11867P"/>
    <property type="match status" value="1"/>
</dbReference>
<keyword evidence="1" id="KW-1185">Reference proteome</keyword>
<reference evidence="2" key="1">
    <citation type="submission" date="2025-08" db="UniProtKB">
        <authorList>
            <consortium name="RefSeq"/>
        </authorList>
    </citation>
    <scope>IDENTIFICATION</scope>
    <source>
        <tissue evidence="2">Whole Larva</tissue>
    </source>
</reference>
<organism evidence="1 2">
    <name type="scientific">Nicrophorus vespilloides</name>
    <name type="common">Boreal carrion beetle</name>
    <dbReference type="NCBI Taxonomy" id="110193"/>
    <lineage>
        <taxon>Eukaryota</taxon>
        <taxon>Metazoa</taxon>
        <taxon>Ecdysozoa</taxon>
        <taxon>Arthropoda</taxon>
        <taxon>Hexapoda</taxon>
        <taxon>Insecta</taxon>
        <taxon>Pterygota</taxon>
        <taxon>Neoptera</taxon>
        <taxon>Endopterygota</taxon>
        <taxon>Coleoptera</taxon>
        <taxon>Polyphaga</taxon>
        <taxon>Staphyliniformia</taxon>
        <taxon>Silphidae</taxon>
        <taxon>Nicrophorinae</taxon>
        <taxon>Nicrophorus</taxon>
    </lineage>
</organism>
<sequence length="304" mass="35603">MTSQSAKLYYNRLITEGENISFNEHRQLPPFYDRIKYKRGQSFFREYFTSICLNYIVGLAMGLSDPKLNFILRHTNNSSKPKTAYKRYYLVVKHLLIWMEEDFESSTVWKSLKVVQSKHAKANKSTKMINQRDLGLATMGFLCPILVNLEIFGMASAKTEDLEAFLHMWRNLSYVMGTDDSFNPCTTESVDVVSSISREIALHCAGYISKNMWEYHSMLDAFCRGFSILFPIPNEKVMVQYCLKNIVHNCDHNFNCQMDYTLSQQISLKRMEVIGYIQKFKIVRLLCNTFGRWFVEMKMIFNKL</sequence>
<dbReference type="GeneID" id="108565690"/>
<evidence type="ECO:0000313" key="1">
    <source>
        <dbReference type="Proteomes" id="UP000695000"/>
    </source>
</evidence>
<name>A0ABM1N1R1_NICVS</name>
<dbReference type="PANTHER" id="PTHR37159">
    <property type="entry name" value="GH11867P"/>
    <property type="match status" value="1"/>
</dbReference>
<dbReference type="Proteomes" id="UP000695000">
    <property type="component" value="Unplaced"/>
</dbReference>